<comment type="subcellular location">
    <subcellularLocation>
        <location evidence="1">Membrane</location>
    </subcellularLocation>
</comment>
<dbReference type="PROSITE" id="PS01270">
    <property type="entry name" value="BAND_7"/>
    <property type="match status" value="1"/>
</dbReference>
<accession>A0A914UQ70</accession>
<keyword evidence="6" id="KW-1185">Reference proteome</keyword>
<keyword evidence="3 4" id="KW-0472">Membrane</keyword>
<sequence>MRRFIVEIDRSPPSLVGRYVPVLLLALSWILLFLTLPFSLVFCLKIVHEYKRMVVFRLGRLLPGPPKGPGIIFVMPCIDTHYSIDMRTMSFDVPPQELLTKDSVTVSVDAAIYFRASDPTATITNVSDAHLSTKQLAQTTLRNLLGTRTLTEIMADREGIARQAQLVLDEGTAPWGIKVERVEVKDIRLPYELRRVLAAEAEAAREAGAKVVAATGELNASAALKQAADCLMQSPTALHLRYLQTLAHISATNNHTIVLPLPMDLLRAVCAWLRKANQ</sequence>
<dbReference type="SUPFAM" id="SSF117892">
    <property type="entry name" value="Band 7/SPFH domain"/>
    <property type="match status" value="1"/>
</dbReference>
<evidence type="ECO:0000256" key="1">
    <source>
        <dbReference type="ARBA" id="ARBA00004370"/>
    </source>
</evidence>
<dbReference type="AlphaFoldDB" id="A0A914UQ70"/>
<proteinExistence type="inferred from homology"/>
<evidence type="ECO:0000259" key="5">
    <source>
        <dbReference type="SMART" id="SM00244"/>
    </source>
</evidence>
<evidence type="ECO:0000256" key="2">
    <source>
        <dbReference type="ARBA" id="ARBA00008164"/>
    </source>
</evidence>
<dbReference type="InterPro" id="IPR001107">
    <property type="entry name" value="Band_7"/>
</dbReference>
<dbReference type="SMART" id="SM00244">
    <property type="entry name" value="PHB"/>
    <property type="match status" value="1"/>
</dbReference>
<organism evidence="6 7">
    <name type="scientific">Plectus sambesii</name>
    <dbReference type="NCBI Taxonomy" id="2011161"/>
    <lineage>
        <taxon>Eukaryota</taxon>
        <taxon>Metazoa</taxon>
        <taxon>Ecdysozoa</taxon>
        <taxon>Nematoda</taxon>
        <taxon>Chromadorea</taxon>
        <taxon>Plectida</taxon>
        <taxon>Plectina</taxon>
        <taxon>Plectoidea</taxon>
        <taxon>Plectidae</taxon>
        <taxon>Plectus</taxon>
    </lineage>
</organism>
<evidence type="ECO:0000256" key="3">
    <source>
        <dbReference type="ARBA" id="ARBA00023136"/>
    </source>
</evidence>
<dbReference type="PRINTS" id="PR00721">
    <property type="entry name" value="STOMATIN"/>
</dbReference>
<dbReference type="FunFam" id="3.30.479.30:FF:000002">
    <property type="entry name" value="band 7 protein AGAP004871"/>
    <property type="match status" value="1"/>
</dbReference>
<evidence type="ECO:0000256" key="4">
    <source>
        <dbReference type="SAM" id="Phobius"/>
    </source>
</evidence>
<evidence type="ECO:0000313" key="6">
    <source>
        <dbReference type="Proteomes" id="UP000887566"/>
    </source>
</evidence>
<dbReference type="InterPro" id="IPR018080">
    <property type="entry name" value="Band_7/stomatin-like_CS"/>
</dbReference>
<dbReference type="WBParaSite" id="PSAMB.scaffold1151size35240.g11531.t1">
    <property type="protein sequence ID" value="PSAMB.scaffold1151size35240.g11531.t1"/>
    <property type="gene ID" value="PSAMB.scaffold1151size35240.g11531"/>
</dbReference>
<keyword evidence="4" id="KW-1133">Transmembrane helix</keyword>
<dbReference type="PANTHER" id="PTHR10264">
    <property type="entry name" value="BAND 7 PROTEIN-RELATED"/>
    <property type="match status" value="1"/>
</dbReference>
<dbReference type="Gene3D" id="6.10.250.2090">
    <property type="match status" value="1"/>
</dbReference>
<dbReference type="InterPro" id="IPR036013">
    <property type="entry name" value="Band_7/SPFH_dom_sf"/>
</dbReference>
<feature type="domain" description="Band 7" evidence="5">
    <location>
        <begin position="42"/>
        <end position="201"/>
    </location>
</feature>
<dbReference type="Proteomes" id="UP000887566">
    <property type="component" value="Unplaced"/>
</dbReference>
<protein>
    <submittedName>
        <fullName evidence="7">Band 7 domain-containing protein</fullName>
    </submittedName>
</protein>
<dbReference type="Gene3D" id="3.30.479.30">
    <property type="entry name" value="Band 7 domain"/>
    <property type="match status" value="1"/>
</dbReference>
<dbReference type="InterPro" id="IPR043202">
    <property type="entry name" value="Band-7_stomatin-like"/>
</dbReference>
<dbReference type="Pfam" id="PF01145">
    <property type="entry name" value="Band_7"/>
    <property type="match status" value="1"/>
</dbReference>
<reference evidence="7" key="1">
    <citation type="submission" date="2022-11" db="UniProtKB">
        <authorList>
            <consortium name="WormBaseParasite"/>
        </authorList>
    </citation>
    <scope>IDENTIFICATION</scope>
</reference>
<name>A0A914UQ70_9BILA</name>
<dbReference type="GO" id="GO:0005886">
    <property type="term" value="C:plasma membrane"/>
    <property type="evidence" value="ECO:0007669"/>
    <property type="project" value="InterPro"/>
</dbReference>
<feature type="transmembrane region" description="Helical" evidence="4">
    <location>
        <begin position="20"/>
        <end position="47"/>
    </location>
</feature>
<dbReference type="PANTHER" id="PTHR10264:SF116">
    <property type="entry name" value="STOMATIN-3"/>
    <property type="match status" value="1"/>
</dbReference>
<evidence type="ECO:0000313" key="7">
    <source>
        <dbReference type="WBParaSite" id="PSAMB.scaffold1151size35240.g11531.t1"/>
    </source>
</evidence>
<comment type="similarity">
    <text evidence="2">Belongs to the band 7/mec-2 family.</text>
</comment>
<keyword evidence="4" id="KW-0812">Transmembrane</keyword>
<dbReference type="InterPro" id="IPR001972">
    <property type="entry name" value="Stomatin_HflK_fam"/>
</dbReference>